<organism evidence="15 16">
    <name type="scientific">Simiduia agarivorans (strain DSM 21679 / JCM 13881 / BCRC 17597 / SA1)</name>
    <dbReference type="NCBI Taxonomy" id="1117647"/>
    <lineage>
        <taxon>Bacteria</taxon>
        <taxon>Pseudomonadati</taxon>
        <taxon>Pseudomonadota</taxon>
        <taxon>Gammaproteobacteria</taxon>
        <taxon>Cellvibrionales</taxon>
        <taxon>Cellvibrionaceae</taxon>
        <taxon>Simiduia</taxon>
    </lineage>
</organism>
<evidence type="ECO:0000256" key="10">
    <source>
        <dbReference type="HAMAP-Rule" id="MF_02019"/>
    </source>
</evidence>
<evidence type="ECO:0000256" key="6">
    <source>
        <dbReference type="ARBA" id="ARBA00022960"/>
    </source>
</evidence>
<keyword evidence="3 10" id="KW-0132">Cell division</keyword>
<comment type="pathway">
    <text evidence="10 11">Cell wall biogenesis; peptidoglycan biosynthesis.</text>
</comment>
<dbReference type="GO" id="GO:0047480">
    <property type="term" value="F:UDP-N-acetylmuramoyl-tripeptide-D-alanyl-D-alanine ligase activity"/>
    <property type="evidence" value="ECO:0007669"/>
    <property type="project" value="UniProtKB-UniRule"/>
</dbReference>
<keyword evidence="8 10" id="KW-0131">Cell cycle</keyword>
<dbReference type="RefSeq" id="WP_015048839.1">
    <property type="nucleotide sequence ID" value="NC_018868.3"/>
</dbReference>
<dbReference type="NCBIfam" id="TIGR01143">
    <property type="entry name" value="murF"/>
    <property type="match status" value="1"/>
</dbReference>
<dbReference type="Proteomes" id="UP000000466">
    <property type="component" value="Chromosome"/>
</dbReference>
<evidence type="ECO:0000313" key="16">
    <source>
        <dbReference type="Proteomes" id="UP000000466"/>
    </source>
</evidence>
<comment type="similarity">
    <text evidence="10">Belongs to the MurCDEF family. MurF subfamily.</text>
</comment>
<evidence type="ECO:0000256" key="2">
    <source>
        <dbReference type="ARBA" id="ARBA00022598"/>
    </source>
</evidence>
<dbReference type="GO" id="GO:0051301">
    <property type="term" value="P:cell division"/>
    <property type="evidence" value="ECO:0007669"/>
    <property type="project" value="UniProtKB-KW"/>
</dbReference>
<keyword evidence="4 10" id="KW-0547">Nucleotide-binding</keyword>
<dbReference type="InterPro" id="IPR004101">
    <property type="entry name" value="Mur_ligase_C"/>
</dbReference>
<dbReference type="InterPro" id="IPR005863">
    <property type="entry name" value="UDP-N-AcMur_synth"/>
</dbReference>
<dbReference type="EMBL" id="CP003746">
    <property type="protein sequence ID" value="AFV00687.1"/>
    <property type="molecule type" value="Genomic_DNA"/>
</dbReference>
<dbReference type="SUPFAM" id="SSF63418">
    <property type="entry name" value="MurE/MurF N-terminal domain"/>
    <property type="match status" value="1"/>
</dbReference>
<dbReference type="Pfam" id="PF08245">
    <property type="entry name" value="Mur_ligase_M"/>
    <property type="match status" value="1"/>
</dbReference>
<feature type="binding site" evidence="10">
    <location>
        <begin position="113"/>
        <end position="119"/>
    </location>
    <ligand>
        <name>ATP</name>
        <dbReference type="ChEBI" id="CHEBI:30616"/>
    </ligand>
</feature>
<comment type="subcellular location">
    <subcellularLocation>
        <location evidence="10 11">Cytoplasm</location>
    </subcellularLocation>
</comment>
<evidence type="ECO:0000256" key="7">
    <source>
        <dbReference type="ARBA" id="ARBA00022984"/>
    </source>
</evidence>
<dbReference type="HAMAP" id="MF_02019">
    <property type="entry name" value="MurF"/>
    <property type="match status" value="1"/>
</dbReference>
<keyword evidence="6 10" id="KW-0133">Cell shape</keyword>
<dbReference type="SUPFAM" id="SSF53244">
    <property type="entry name" value="MurD-like peptide ligases, peptide-binding domain"/>
    <property type="match status" value="1"/>
</dbReference>
<dbReference type="AlphaFoldDB" id="K4KNV8"/>
<keyword evidence="16" id="KW-1185">Reference proteome</keyword>
<keyword evidence="1 10" id="KW-0963">Cytoplasm</keyword>
<keyword evidence="7 10" id="KW-0573">Peptidoglycan synthesis</keyword>
<evidence type="ECO:0000256" key="1">
    <source>
        <dbReference type="ARBA" id="ARBA00022490"/>
    </source>
</evidence>
<dbReference type="InterPro" id="IPR013221">
    <property type="entry name" value="Mur_ligase_cen"/>
</dbReference>
<dbReference type="GO" id="GO:0008766">
    <property type="term" value="F:UDP-N-acetylmuramoylalanyl-D-glutamyl-2,6-diaminopimelate-D-alanyl-D-alanine ligase activity"/>
    <property type="evidence" value="ECO:0007669"/>
    <property type="project" value="RHEA"/>
</dbReference>
<evidence type="ECO:0000313" key="15">
    <source>
        <dbReference type="EMBL" id="AFV00687.1"/>
    </source>
</evidence>
<evidence type="ECO:0000256" key="4">
    <source>
        <dbReference type="ARBA" id="ARBA00022741"/>
    </source>
</evidence>
<protein>
    <recommendedName>
        <fullName evidence="10 11">UDP-N-acetylmuramoyl-tripeptide--D-alanyl-D-alanine ligase</fullName>
        <ecNumber evidence="10 11">6.3.2.10</ecNumber>
    </recommendedName>
    <alternativeName>
        <fullName evidence="10">D-alanyl-D-alanine-adding enzyme</fullName>
    </alternativeName>
</protein>
<dbReference type="EC" id="6.3.2.10" evidence="10 11"/>
<dbReference type="HOGENOM" id="CLU_031507_4_0_6"/>
<dbReference type="KEGG" id="saga:M5M_17790"/>
<dbReference type="OrthoDB" id="9801978at2"/>
<feature type="domain" description="Mur ligase N-terminal catalytic" evidence="12">
    <location>
        <begin position="27"/>
        <end position="92"/>
    </location>
</feature>
<evidence type="ECO:0000256" key="3">
    <source>
        <dbReference type="ARBA" id="ARBA00022618"/>
    </source>
</evidence>
<dbReference type="SUPFAM" id="SSF53623">
    <property type="entry name" value="MurD-like peptide ligases, catalytic domain"/>
    <property type="match status" value="1"/>
</dbReference>
<dbReference type="InterPro" id="IPR036615">
    <property type="entry name" value="Mur_ligase_C_dom_sf"/>
</dbReference>
<dbReference type="Gene3D" id="3.40.1390.10">
    <property type="entry name" value="MurE/MurF, N-terminal domain"/>
    <property type="match status" value="1"/>
</dbReference>
<dbReference type="Pfam" id="PF02875">
    <property type="entry name" value="Mur_ligase_C"/>
    <property type="match status" value="1"/>
</dbReference>
<dbReference type="Pfam" id="PF01225">
    <property type="entry name" value="Mur_ligase"/>
    <property type="match status" value="1"/>
</dbReference>
<evidence type="ECO:0000259" key="13">
    <source>
        <dbReference type="Pfam" id="PF02875"/>
    </source>
</evidence>
<gene>
    <name evidence="10" type="primary">murF</name>
    <name evidence="15" type="ordered locus">M5M_17790</name>
</gene>
<dbReference type="GO" id="GO:0005737">
    <property type="term" value="C:cytoplasm"/>
    <property type="evidence" value="ECO:0007669"/>
    <property type="project" value="UniProtKB-SubCell"/>
</dbReference>
<evidence type="ECO:0000256" key="9">
    <source>
        <dbReference type="ARBA" id="ARBA00023316"/>
    </source>
</evidence>
<evidence type="ECO:0000256" key="11">
    <source>
        <dbReference type="RuleBase" id="RU004136"/>
    </source>
</evidence>
<dbReference type="eggNOG" id="COG0770">
    <property type="taxonomic scope" value="Bacteria"/>
</dbReference>
<keyword evidence="2 10" id="KW-0436">Ligase</keyword>
<accession>K4KNV8</accession>
<dbReference type="Gene3D" id="3.90.190.20">
    <property type="entry name" value="Mur ligase, C-terminal domain"/>
    <property type="match status" value="1"/>
</dbReference>
<evidence type="ECO:0000259" key="14">
    <source>
        <dbReference type="Pfam" id="PF08245"/>
    </source>
</evidence>
<dbReference type="Gene3D" id="3.40.1190.10">
    <property type="entry name" value="Mur-like, catalytic domain"/>
    <property type="match status" value="1"/>
</dbReference>
<comment type="function">
    <text evidence="10 11">Involved in cell wall formation. Catalyzes the final step in the synthesis of UDP-N-acetylmuramoyl-pentapeptide, the precursor of murein.</text>
</comment>
<name>K4KNV8_SIMAS</name>
<evidence type="ECO:0000256" key="5">
    <source>
        <dbReference type="ARBA" id="ARBA00022840"/>
    </source>
</evidence>
<comment type="catalytic activity">
    <reaction evidence="10 11">
        <text>D-alanyl-D-alanine + UDP-N-acetyl-alpha-D-muramoyl-L-alanyl-gamma-D-glutamyl-meso-2,6-diaminopimelate + ATP = UDP-N-acetyl-alpha-D-muramoyl-L-alanyl-gamma-D-glutamyl-meso-2,6-diaminopimeloyl-D-alanyl-D-alanine + ADP + phosphate + H(+)</text>
        <dbReference type="Rhea" id="RHEA:28374"/>
        <dbReference type="ChEBI" id="CHEBI:15378"/>
        <dbReference type="ChEBI" id="CHEBI:30616"/>
        <dbReference type="ChEBI" id="CHEBI:43474"/>
        <dbReference type="ChEBI" id="CHEBI:57822"/>
        <dbReference type="ChEBI" id="CHEBI:61386"/>
        <dbReference type="ChEBI" id="CHEBI:83905"/>
        <dbReference type="ChEBI" id="CHEBI:456216"/>
        <dbReference type="EC" id="6.3.2.10"/>
    </reaction>
</comment>
<keyword evidence="9 10" id="KW-0961">Cell wall biogenesis/degradation</keyword>
<sequence>MITAVSLHAMQARFGGSLSAADASVDRVCIDSRTLKPGDCFVAIVGENFDGHTFVEAAVAAGAQSLVVSQAWAKQHAPLPVPTWQVANTTEALWQFARIQREHFQGPVVAITGSAGKTTVKQMLAAIGQAAFGADAVLFTQGNLNNHIGVSLTLFSLTPAHRFAVIEMGASGPGEIAPLAWQAQPSVSVVNNVMPVHVEGFGSVAGVADTKSAIYDGLSAEGVAVINADDGFAPAFKQKNLNRQQMTFSLADSAADVYASDVENAELHARFMLHSPHGSQLIQLPVAGIHNVGNALCAAACALASGISLDIIARGLAGFESAKGRYHVIKVSDRLTVIDDTYNANPEAVKAALRAQASFTTPRWLVLGDMGELGPQATEMHADVGTFARDLGVEKVFTVGTLSQATSAAAGGLHFETQAALIAALQDDIRRQAGPTTILIKGSRSARMEFVVQALNNNGGVH</sequence>
<feature type="domain" description="Mur ligase central" evidence="14">
    <location>
        <begin position="111"/>
        <end position="302"/>
    </location>
</feature>
<dbReference type="GO" id="GO:0008360">
    <property type="term" value="P:regulation of cell shape"/>
    <property type="evidence" value="ECO:0007669"/>
    <property type="project" value="UniProtKB-KW"/>
</dbReference>
<dbReference type="GO" id="GO:0071555">
    <property type="term" value="P:cell wall organization"/>
    <property type="evidence" value="ECO:0007669"/>
    <property type="project" value="UniProtKB-KW"/>
</dbReference>
<dbReference type="GO" id="GO:0005524">
    <property type="term" value="F:ATP binding"/>
    <property type="evidence" value="ECO:0007669"/>
    <property type="project" value="UniProtKB-UniRule"/>
</dbReference>
<feature type="domain" description="Mur ligase C-terminal" evidence="13">
    <location>
        <begin position="324"/>
        <end position="444"/>
    </location>
</feature>
<dbReference type="InterPro" id="IPR000713">
    <property type="entry name" value="Mur_ligase_N"/>
</dbReference>
<dbReference type="GO" id="GO:0009252">
    <property type="term" value="P:peptidoglycan biosynthetic process"/>
    <property type="evidence" value="ECO:0007669"/>
    <property type="project" value="UniProtKB-UniRule"/>
</dbReference>
<dbReference type="STRING" id="1117647.M5M_17790"/>
<dbReference type="InterPro" id="IPR035911">
    <property type="entry name" value="MurE/MurF_N"/>
</dbReference>
<reference evidence="15 16" key="1">
    <citation type="journal article" date="2013" name="Genome Announc.">
        <title>Complete genome sequence of Simiduia agarivorans SA1(T), a marine bacterium able to degrade a variety of polysaccharides.</title>
        <authorList>
            <person name="Lin S.Y."/>
            <person name="Shieh W.Y."/>
            <person name="Chen J.S."/>
            <person name="Tang S.L."/>
        </authorList>
    </citation>
    <scope>NUCLEOTIDE SEQUENCE [LARGE SCALE GENOMIC DNA]</scope>
    <source>
        <strain evidence="16">DSM 21679 / JCM 13881 / BCRC 17597 / SA1</strain>
    </source>
</reference>
<dbReference type="InterPro" id="IPR036565">
    <property type="entry name" value="Mur-like_cat_sf"/>
</dbReference>
<dbReference type="UniPathway" id="UPA00219"/>
<evidence type="ECO:0000256" key="8">
    <source>
        <dbReference type="ARBA" id="ARBA00023306"/>
    </source>
</evidence>
<proteinExistence type="inferred from homology"/>
<dbReference type="InterPro" id="IPR051046">
    <property type="entry name" value="MurCDEF_CellWall_CoF430Synth"/>
</dbReference>
<keyword evidence="5 10" id="KW-0067">ATP-binding</keyword>
<dbReference type="PANTHER" id="PTHR43024:SF1">
    <property type="entry name" value="UDP-N-ACETYLMURAMOYL-TRIPEPTIDE--D-ALANYL-D-ALANINE LIGASE"/>
    <property type="match status" value="1"/>
</dbReference>
<evidence type="ECO:0000259" key="12">
    <source>
        <dbReference type="Pfam" id="PF01225"/>
    </source>
</evidence>
<dbReference type="PANTHER" id="PTHR43024">
    <property type="entry name" value="UDP-N-ACETYLMURAMOYL-TRIPEPTIDE--D-ALANYL-D-ALANINE LIGASE"/>
    <property type="match status" value="1"/>
</dbReference>